<evidence type="ECO:0000256" key="1">
    <source>
        <dbReference type="SAM" id="Phobius"/>
    </source>
</evidence>
<dbReference type="PROSITE" id="PS50883">
    <property type="entry name" value="EAL"/>
    <property type="match status" value="1"/>
</dbReference>
<sequence length="775" mass="82345">MTIDRPVARLRPTPLLATAVLMQVTAIVLYAVNATQPRFSPAWGWLPGIVMMVVTAIACWQTAGTAGLDRVAARLWRSIAWCSALVALGSIGDARQSLLDPERVSQQQHDLPTSIAYAAAVIIVIWALLRLPLGGNRSTTTRFVLDALTIGVTVTVFAWYFTVRALSSGDAQRTTVPMMMLAVLGLIVALALVKVAMTGMGGLEQGTLRWFAAAAVVGTVGGGLVPLVVHMPPGLSVSQIFSPATMLCVALAADRQRRAAGQPLRPARRRLFSVVPYAAVAATDALLLWVSGDSGQVVLVVAIAATALTTLVAVRQIGALRENGRLLSRVDQQLTQLNEYQAELTHRATHDGLTGLANRALFEQAAQEMLALDQPLCLAMIDLDDFKTINDRLGHAVGDAFLTAITERLQANLRAGDVAARLGGDEFGILLPGLTGADAVALLRRIDEAMNLPLSAAGHELVARASVGVAETWPGATAFELLRRADLAMYSAKDAGKGRFAVYDAALERTHEADQRLGADLRRALDAGEFTLAYQPIASLPDGAWTGLETLVRWPQAKIGPDTFIPVAERTGLIVPLGSWIMRTALAQLAAWEAEFGDDAPRHLGVNVSARQLREPGFAGEVRDALIEFGVRPDRFVVEVTETAVFDGGVALDTLVAIKALGVRVALDDFGTGHSSLGLLRTVPADSLKVDKSFVAGIGGASEEAVIASAMIQITEGLHLGAVAEGVETAAQAETLYELGYRFAQGYHFSRPLPPAEVRSHLAGSRLARSSPARN</sequence>
<feature type="transmembrane region" description="Helical" evidence="1">
    <location>
        <begin position="297"/>
        <end position="314"/>
    </location>
</feature>
<dbReference type="PANTHER" id="PTHR44757:SF2">
    <property type="entry name" value="BIOFILM ARCHITECTURE MAINTENANCE PROTEIN MBAA"/>
    <property type="match status" value="1"/>
</dbReference>
<dbReference type="InterPro" id="IPR035919">
    <property type="entry name" value="EAL_sf"/>
</dbReference>
<dbReference type="InterPro" id="IPR052155">
    <property type="entry name" value="Biofilm_reg_signaling"/>
</dbReference>
<feature type="transmembrane region" description="Helical" evidence="1">
    <location>
        <begin position="12"/>
        <end position="32"/>
    </location>
</feature>
<evidence type="ECO:0000259" key="3">
    <source>
        <dbReference type="PROSITE" id="PS50887"/>
    </source>
</evidence>
<proteinExistence type="predicted"/>
<organism evidence="4 5">
    <name type="scientific">Paractinoplanes pyxinae</name>
    <dbReference type="NCBI Taxonomy" id="2997416"/>
    <lineage>
        <taxon>Bacteria</taxon>
        <taxon>Bacillati</taxon>
        <taxon>Actinomycetota</taxon>
        <taxon>Actinomycetes</taxon>
        <taxon>Micromonosporales</taxon>
        <taxon>Micromonosporaceae</taxon>
        <taxon>Paractinoplanes</taxon>
    </lineage>
</organism>
<dbReference type="Pfam" id="PF00563">
    <property type="entry name" value="EAL"/>
    <property type="match status" value="1"/>
</dbReference>
<dbReference type="Gene3D" id="3.20.20.450">
    <property type="entry name" value="EAL domain"/>
    <property type="match status" value="1"/>
</dbReference>
<dbReference type="SMART" id="SM00267">
    <property type="entry name" value="GGDEF"/>
    <property type="match status" value="1"/>
</dbReference>
<keyword evidence="1" id="KW-0812">Transmembrane</keyword>
<feature type="domain" description="EAL" evidence="2">
    <location>
        <begin position="514"/>
        <end position="766"/>
    </location>
</feature>
<feature type="transmembrane region" description="Helical" evidence="1">
    <location>
        <begin position="143"/>
        <end position="163"/>
    </location>
</feature>
<accession>A0ABT4B6I6</accession>
<feature type="transmembrane region" description="Helical" evidence="1">
    <location>
        <begin position="208"/>
        <end position="229"/>
    </location>
</feature>
<dbReference type="RefSeq" id="WP_267566516.1">
    <property type="nucleotide sequence ID" value="NZ_JAPNTZ010000011.1"/>
</dbReference>
<feature type="transmembrane region" description="Helical" evidence="1">
    <location>
        <begin position="175"/>
        <end position="196"/>
    </location>
</feature>
<dbReference type="Proteomes" id="UP001151002">
    <property type="component" value="Unassembled WGS sequence"/>
</dbReference>
<feature type="transmembrane region" description="Helical" evidence="1">
    <location>
        <begin position="274"/>
        <end position="291"/>
    </location>
</feature>
<comment type="caution">
    <text evidence="4">The sequence shown here is derived from an EMBL/GenBank/DDBJ whole genome shotgun (WGS) entry which is preliminary data.</text>
</comment>
<gene>
    <name evidence="4" type="ORF">OWR29_29290</name>
</gene>
<evidence type="ECO:0000313" key="5">
    <source>
        <dbReference type="Proteomes" id="UP001151002"/>
    </source>
</evidence>
<dbReference type="InterPro" id="IPR029787">
    <property type="entry name" value="Nucleotide_cyclase"/>
</dbReference>
<dbReference type="EMBL" id="JAPNTZ010000011">
    <property type="protein sequence ID" value="MCY1142109.1"/>
    <property type="molecule type" value="Genomic_DNA"/>
</dbReference>
<protein>
    <submittedName>
        <fullName evidence="4">Bifunctional diguanylate cyclase/phosphodiesterase</fullName>
    </submittedName>
</protein>
<evidence type="ECO:0000313" key="4">
    <source>
        <dbReference type="EMBL" id="MCY1142109.1"/>
    </source>
</evidence>
<reference evidence="4" key="1">
    <citation type="submission" date="2022-11" db="EMBL/GenBank/DDBJ databases">
        <authorList>
            <person name="Somphong A."/>
            <person name="Phongsopitanun W."/>
        </authorList>
    </citation>
    <scope>NUCLEOTIDE SEQUENCE</scope>
    <source>
        <strain evidence="4">Pm04-4</strain>
    </source>
</reference>
<feature type="transmembrane region" description="Helical" evidence="1">
    <location>
        <begin position="114"/>
        <end position="131"/>
    </location>
</feature>
<dbReference type="InterPro" id="IPR043128">
    <property type="entry name" value="Rev_trsase/Diguanyl_cyclase"/>
</dbReference>
<evidence type="ECO:0000259" key="2">
    <source>
        <dbReference type="PROSITE" id="PS50883"/>
    </source>
</evidence>
<dbReference type="Gene3D" id="3.30.70.270">
    <property type="match status" value="1"/>
</dbReference>
<dbReference type="PROSITE" id="PS50887">
    <property type="entry name" value="GGDEF"/>
    <property type="match status" value="1"/>
</dbReference>
<dbReference type="NCBIfam" id="TIGR00254">
    <property type="entry name" value="GGDEF"/>
    <property type="match status" value="1"/>
</dbReference>
<dbReference type="CDD" id="cd01948">
    <property type="entry name" value="EAL"/>
    <property type="match status" value="1"/>
</dbReference>
<dbReference type="InterPro" id="IPR001633">
    <property type="entry name" value="EAL_dom"/>
</dbReference>
<keyword evidence="1" id="KW-1133">Transmembrane helix</keyword>
<dbReference type="SUPFAM" id="SSF141868">
    <property type="entry name" value="EAL domain-like"/>
    <property type="match status" value="1"/>
</dbReference>
<feature type="transmembrane region" description="Helical" evidence="1">
    <location>
        <begin position="75"/>
        <end position="94"/>
    </location>
</feature>
<dbReference type="CDD" id="cd01949">
    <property type="entry name" value="GGDEF"/>
    <property type="match status" value="1"/>
</dbReference>
<keyword evidence="1" id="KW-0472">Membrane</keyword>
<dbReference type="Pfam" id="PF00990">
    <property type="entry name" value="GGDEF"/>
    <property type="match status" value="1"/>
</dbReference>
<dbReference type="SMART" id="SM00052">
    <property type="entry name" value="EAL"/>
    <property type="match status" value="1"/>
</dbReference>
<feature type="transmembrane region" description="Helical" evidence="1">
    <location>
        <begin position="44"/>
        <end position="63"/>
    </location>
</feature>
<dbReference type="InterPro" id="IPR000160">
    <property type="entry name" value="GGDEF_dom"/>
</dbReference>
<dbReference type="PANTHER" id="PTHR44757">
    <property type="entry name" value="DIGUANYLATE CYCLASE DGCP"/>
    <property type="match status" value="1"/>
</dbReference>
<feature type="domain" description="GGDEF" evidence="3">
    <location>
        <begin position="374"/>
        <end position="505"/>
    </location>
</feature>
<dbReference type="SUPFAM" id="SSF55073">
    <property type="entry name" value="Nucleotide cyclase"/>
    <property type="match status" value="1"/>
</dbReference>
<keyword evidence="5" id="KW-1185">Reference proteome</keyword>
<name>A0ABT4B6I6_9ACTN</name>